<keyword evidence="2" id="KW-0808">Transferase</keyword>
<dbReference type="Proteomes" id="UP001079430">
    <property type="component" value="Unassembled WGS sequence"/>
</dbReference>
<dbReference type="InterPro" id="IPR013216">
    <property type="entry name" value="Methyltransf_11"/>
</dbReference>
<keyword evidence="3" id="KW-1185">Reference proteome</keyword>
<protein>
    <submittedName>
        <fullName evidence="2">Methyltransferase domain-containing protein</fullName>
    </submittedName>
</protein>
<dbReference type="PANTHER" id="PTHR42912">
    <property type="entry name" value="METHYLTRANSFERASE"/>
    <property type="match status" value="1"/>
</dbReference>
<dbReference type="RefSeq" id="WP_269283013.1">
    <property type="nucleotide sequence ID" value="NZ_JAPVOI010000004.1"/>
</dbReference>
<organism evidence="2 3">
    <name type="scientific">Sinorhizobium psoraleae</name>
    <dbReference type="NCBI Taxonomy" id="520838"/>
    <lineage>
        <taxon>Bacteria</taxon>
        <taxon>Pseudomonadati</taxon>
        <taxon>Pseudomonadota</taxon>
        <taxon>Alphaproteobacteria</taxon>
        <taxon>Hyphomicrobiales</taxon>
        <taxon>Rhizobiaceae</taxon>
        <taxon>Sinorhizobium/Ensifer group</taxon>
        <taxon>Sinorhizobium</taxon>
    </lineage>
</organism>
<gene>
    <name evidence="2" type="ORF">O3W52_21405</name>
</gene>
<reference evidence="2" key="1">
    <citation type="submission" date="2022-10" db="EMBL/GenBank/DDBJ databases">
        <title>Whole genome sequencing of three plant growth promoting bacteria isolated from Vachellia tortilis subsp. raddiana in Morocco.</title>
        <authorList>
            <person name="Hnini M."/>
            <person name="Zouagui R."/>
            <person name="Zouagui H."/>
            <person name="Chemao Elfihri M.-W."/>
            <person name="Ibrahimi A."/>
            <person name="Sbabou L."/>
            <person name="Aurag J."/>
        </authorList>
    </citation>
    <scope>NUCLEOTIDE SEQUENCE</scope>
    <source>
        <strain evidence="2">LMR678</strain>
    </source>
</reference>
<evidence type="ECO:0000313" key="2">
    <source>
        <dbReference type="EMBL" id="MCZ4092531.1"/>
    </source>
</evidence>
<dbReference type="GO" id="GO:0008168">
    <property type="term" value="F:methyltransferase activity"/>
    <property type="evidence" value="ECO:0007669"/>
    <property type="project" value="UniProtKB-KW"/>
</dbReference>
<dbReference type="Pfam" id="PF08241">
    <property type="entry name" value="Methyltransf_11"/>
    <property type="match status" value="1"/>
</dbReference>
<dbReference type="CDD" id="cd02440">
    <property type="entry name" value="AdoMet_MTases"/>
    <property type="match status" value="1"/>
</dbReference>
<evidence type="ECO:0000313" key="3">
    <source>
        <dbReference type="Proteomes" id="UP001079430"/>
    </source>
</evidence>
<keyword evidence="2" id="KW-0489">Methyltransferase</keyword>
<feature type="domain" description="Methyltransferase type 11" evidence="1">
    <location>
        <begin position="54"/>
        <end position="149"/>
    </location>
</feature>
<dbReference type="SUPFAM" id="SSF53335">
    <property type="entry name" value="S-adenosyl-L-methionine-dependent methyltransferases"/>
    <property type="match status" value="1"/>
</dbReference>
<dbReference type="GO" id="GO:0032259">
    <property type="term" value="P:methylation"/>
    <property type="evidence" value="ECO:0007669"/>
    <property type="project" value="UniProtKB-KW"/>
</dbReference>
<sequence length="341" mass="37940">MSDGSHAEVAARWNANADQWTRDVRDGYDVYRDLFTFPAFQEFLPPLDGLDVIDFGCGEGTNTRRLARMGGRLTGIDISERLIDHARREEEADPLGIGYRVSSYSADTGFPDASFDAVLSTMALMDGPDFEGAMKEAHRLLRPGGFIAFSVLHPCFITPGLHWEKDREGGTVALCVSNYFDRTSFTEHWRFGDRPKDEEVVPFAVPRFPRTIGDYLNAVATAGLRIRRIEEPQPSPEACDAVPRFARWRDLAAFLLLVMAERPASCMIRQIGIDLRTKSCSNSKCYSDLCASGWTRGAVSNSSFRPDLRRAAVPVAADSALSRLHSCACHRSPATARPRRE</sequence>
<name>A0ABT4KKN6_9HYPH</name>
<dbReference type="InterPro" id="IPR050508">
    <property type="entry name" value="Methyltransf_Superfamily"/>
</dbReference>
<comment type="caution">
    <text evidence="2">The sequence shown here is derived from an EMBL/GenBank/DDBJ whole genome shotgun (WGS) entry which is preliminary data.</text>
</comment>
<proteinExistence type="predicted"/>
<dbReference type="Gene3D" id="3.40.50.150">
    <property type="entry name" value="Vaccinia Virus protein VP39"/>
    <property type="match status" value="1"/>
</dbReference>
<evidence type="ECO:0000259" key="1">
    <source>
        <dbReference type="Pfam" id="PF08241"/>
    </source>
</evidence>
<dbReference type="InterPro" id="IPR029063">
    <property type="entry name" value="SAM-dependent_MTases_sf"/>
</dbReference>
<dbReference type="EMBL" id="JAPVOI010000004">
    <property type="protein sequence ID" value="MCZ4092531.1"/>
    <property type="molecule type" value="Genomic_DNA"/>
</dbReference>
<dbReference type="PANTHER" id="PTHR42912:SF93">
    <property type="entry name" value="N6-ADENOSINE-METHYLTRANSFERASE TMT1A"/>
    <property type="match status" value="1"/>
</dbReference>
<accession>A0ABT4KKN6</accession>